<dbReference type="Gene3D" id="2.40.50.140">
    <property type="entry name" value="Nucleic acid-binding proteins"/>
    <property type="match status" value="3"/>
</dbReference>
<dbReference type="EMBL" id="JAINDJ010000002">
    <property type="protein sequence ID" value="KAG9457855.1"/>
    <property type="molecule type" value="Genomic_DNA"/>
</dbReference>
<keyword evidence="5" id="KW-1185">Reference proteome</keyword>
<feature type="domain" description="Cell division control protein 24 OB" evidence="1">
    <location>
        <begin position="404"/>
        <end position="624"/>
    </location>
</feature>
<evidence type="ECO:0008006" key="6">
    <source>
        <dbReference type="Google" id="ProtNLM"/>
    </source>
</evidence>
<comment type="caution">
    <text evidence="4">The sequence shown here is derived from an EMBL/GenBank/DDBJ whole genome shotgun (WGS) entry which is preliminary data.</text>
</comment>
<dbReference type="InterPro" id="IPR012340">
    <property type="entry name" value="NA-bd_OB-fold"/>
</dbReference>
<reference evidence="4 5" key="1">
    <citation type="submission" date="2021-07" db="EMBL/GenBank/DDBJ databases">
        <title>The Aristolochia fimbriata genome: insights into angiosperm evolution, floral development and chemical biosynthesis.</title>
        <authorList>
            <person name="Jiao Y."/>
        </authorList>
    </citation>
    <scope>NUCLEOTIDE SEQUENCE [LARGE SCALE GENOMIC DNA]</scope>
    <source>
        <strain evidence="4">IBCAS-2021</strain>
        <tissue evidence="4">Leaf</tissue>
    </source>
</reference>
<evidence type="ECO:0000313" key="4">
    <source>
        <dbReference type="EMBL" id="KAG9457855.1"/>
    </source>
</evidence>
<dbReference type="PANTHER" id="PTHR36033">
    <property type="entry name" value="NUCLEIC ACID-BINDING PROTEINS SUPERFAMILY"/>
    <property type="match status" value="1"/>
</dbReference>
<organism evidence="4 5">
    <name type="scientific">Aristolochia fimbriata</name>
    <name type="common">White veined hardy Dutchman's pipe vine</name>
    <dbReference type="NCBI Taxonomy" id="158543"/>
    <lineage>
        <taxon>Eukaryota</taxon>
        <taxon>Viridiplantae</taxon>
        <taxon>Streptophyta</taxon>
        <taxon>Embryophyta</taxon>
        <taxon>Tracheophyta</taxon>
        <taxon>Spermatophyta</taxon>
        <taxon>Magnoliopsida</taxon>
        <taxon>Magnoliidae</taxon>
        <taxon>Piperales</taxon>
        <taxon>Aristolochiaceae</taxon>
        <taxon>Aristolochia</taxon>
    </lineage>
</organism>
<dbReference type="InterPro" id="IPR035203">
    <property type="entry name" value="Cdc24_OB3"/>
</dbReference>
<name>A0AAV7FCF1_ARIFI</name>
<dbReference type="Proteomes" id="UP000825729">
    <property type="component" value="Unassembled WGS sequence"/>
</dbReference>
<dbReference type="Pfam" id="PF17245">
    <property type="entry name" value="CDC24_OB2"/>
    <property type="match status" value="1"/>
</dbReference>
<evidence type="ECO:0000259" key="1">
    <source>
        <dbReference type="Pfam" id="PF17244"/>
    </source>
</evidence>
<feature type="domain" description="Cell division control protein 24 OB" evidence="2">
    <location>
        <begin position="156"/>
        <end position="285"/>
    </location>
</feature>
<sequence length="664" mass="74479">MASSSSHSQPVLIHDQQFAESDDAFLEFVDYAVTLVAPQELNDPDGGGEDGEATSWSWIVCRILKTCIGYSSGVTAAILLSDIFQAWNEQRRIGASRRRAGAIDLLRKKYRRSRLQDTVAIDSIYEKNFLSTNSVLEVVVLDVVTLPGTNIYVLKLGDHWSSNTIDLYLHRRYYDIVQCDYGILKKGREIFLTGCCLRSASEGSGCLRLLPTEYLVILLDEDADEDAMLLGAQFCSETFSSISLDAVNNGASYSFYARIESVGSPEDHGQCHSVKRREVTLVDNDGVKIKFFLWGDQVILANVFSVGSMLALDKPFVANAVDSNMETSEQICLEYGSATQLYLVPFIQHKEQLFVAPTQNRLGSRLLGPKDQTQDLKVSQVALPCDSQGSVDFRNYPFRMFVADLHDKMTSVSLYGVVVDMFRETNTTEAVFSLTIEDATGAVVVKLHFVQSWSLGRLSIGHTIYITGLTCSMKKQKQLELTWFEKEVGASLIDLSGLPAMLNSSCLHKLSYLSDLSCQSNITYICSVRLGEIDYHHLTSRFFHAVCGQLVNERSNGFVMCNFCHCTCEDEMIRAFHLELTLSDETDSIFAWCIGQTAAELLQISTDEFFELPEDEQSMYLFTLKDEKFMVAIVNSKKRTDVIDHSSQEDDSLQWEIVRALKNE</sequence>
<dbReference type="SUPFAM" id="SSF50249">
    <property type="entry name" value="Nucleic acid-binding proteins"/>
    <property type="match status" value="1"/>
</dbReference>
<dbReference type="PANTHER" id="PTHR36033:SF1">
    <property type="entry name" value="NUCLEIC ACID-BINDING PROTEINS SUPERFAMILY"/>
    <property type="match status" value="1"/>
</dbReference>
<dbReference type="InterPro" id="IPR035200">
    <property type="entry name" value="Cdc24_OB2"/>
</dbReference>
<feature type="domain" description="Cell division control protein 24 OB" evidence="3">
    <location>
        <begin position="25"/>
        <end position="150"/>
    </location>
</feature>
<proteinExistence type="predicted"/>
<accession>A0AAV7FCF1</accession>
<evidence type="ECO:0000313" key="5">
    <source>
        <dbReference type="Proteomes" id="UP000825729"/>
    </source>
</evidence>
<gene>
    <name evidence="4" type="ORF">H6P81_002363</name>
</gene>
<protein>
    <recommendedName>
        <fullName evidence="6">Nucleic acid-binding protein</fullName>
    </recommendedName>
</protein>
<evidence type="ECO:0000259" key="2">
    <source>
        <dbReference type="Pfam" id="PF17245"/>
    </source>
</evidence>
<dbReference type="AlphaFoldDB" id="A0AAV7FCF1"/>
<dbReference type="InterPro" id="IPR035201">
    <property type="entry name" value="Cdc24_OB1"/>
</dbReference>
<dbReference type="Pfam" id="PF17244">
    <property type="entry name" value="CDC24_OB3"/>
    <property type="match status" value="1"/>
</dbReference>
<evidence type="ECO:0000259" key="3">
    <source>
        <dbReference type="Pfam" id="PF17246"/>
    </source>
</evidence>
<dbReference type="Pfam" id="PF17246">
    <property type="entry name" value="CDC24_OB1"/>
    <property type="match status" value="1"/>
</dbReference>